<name>A0ABN0IXU2_9LEPT</name>
<proteinExistence type="predicted"/>
<feature type="region of interest" description="Disordered" evidence="1">
    <location>
        <begin position="27"/>
        <end position="52"/>
    </location>
</feature>
<organism evidence="2 3">
    <name type="scientific">Leptospira noguchii str. 2007001578</name>
    <dbReference type="NCBI Taxonomy" id="1049974"/>
    <lineage>
        <taxon>Bacteria</taxon>
        <taxon>Pseudomonadati</taxon>
        <taxon>Spirochaetota</taxon>
        <taxon>Spirochaetia</taxon>
        <taxon>Leptospirales</taxon>
        <taxon>Leptospiraceae</taxon>
        <taxon>Leptospira</taxon>
    </lineage>
</organism>
<accession>A0ABN0IXU2</accession>
<dbReference type="EMBL" id="AHMH02000114">
    <property type="protein sequence ID" value="EMM99456.1"/>
    <property type="molecule type" value="Genomic_DNA"/>
</dbReference>
<evidence type="ECO:0000313" key="2">
    <source>
        <dbReference type="EMBL" id="EMM99456.1"/>
    </source>
</evidence>
<gene>
    <name evidence="2" type="ORF">LEP1GSC035_1092</name>
</gene>
<keyword evidence="3" id="KW-1185">Reference proteome</keyword>
<reference evidence="2 3" key="1">
    <citation type="submission" date="2013-01" db="EMBL/GenBank/DDBJ databases">
        <authorList>
            <person name="Harkins D.M."/>
            <person name="Durkin A.S."/>
            <person name="Brinkac L.M."/>
            <person name="Haft D.H."/>
            <person name="Selengut J.D."/>
            <person name="Sanka R."/>
            <person name="DePew J."/>
            <person name="Purushe J."/>
            <person name="Whelen A.C."/>
            <person name="Vinetz J.M."/>
            <person name="Sutton G.G."/>
            <person name="Nierman W.C."/>
            <person name="Fouts D.E."/>
        </authorList>
    </citation>
    <scope>NUCLEOTIDE SEQUENCE [LARGE SCALE GENOMIC DNA]</scope>
    <source>
        <strain evidence="2 3">2007001578</strain>
    </source>
</reference>
<comment type="caution">
    <text evidence="2">The sequence shown here is derived from an EMBL/GenBank/DDBJ whole genome shotgun (WGS) entry which is preliminary data.</text>
</comment>
<sequence>MKIISIKFMTILILGFFLFAISLESGNRKGSKRVGGTNSKGKGSHYVGGKKK</sequence>
<evidence type="ECO:0000313" key="3">
    <source>
        <dbReference type="Proteomes" id="UP000012099"/>
    </source>
</evidence>
<evidence type="ECO:0000256" key="1">
    <source>
        <dbReference type="SAM" id="MobiDB-lite"/>
    </source>
</evidence>
<protein>
    <submittedName>
        <fullName evidence="2">Uncharacterized protein</fullName>
    </submittedName>
</protein>
<dbReference type="Proteomes" id="UP000012099">
    <property type="component" value="Unassembled WGS sequence"/>
</dbReference>